<keyword evidence="2" id="KW-1185">Reference proteome</keyword>
<proteinExistence type="predicted"/>
<name>A0A249XLM3_9CAUD</name>
<sequence length="120" mass="14273">MKIYRDTITHYRRNKLDDHAACGDDLLGRRNEDQLDPFNTTCRNCLVSTGRHHSTFQNLSNYFALTFNKDIDVIFDRRAQYPETDNFHKLLEIGFNDGISEEYEVWFDHKWALDNINLAR</sequence>
<accession>A0A249XLM3</accession>
<evidence type="ECO:0000313" key="2">
    <source>
        <dbReference type="Proteomes" id="UP000221251"/>
    </source>
</evidence>
<dbReference type="Proteomes" id="UP000221251">
    <property type="component" value="Segment"/>
</dbReference>
<reference evidence="1 2" key="1">
    <citation type="submission" date="2017-08" db="EMBL/GenBank/DDBJ databases">
        <authorList>
            <person name="Bertolini C.M."/>
            <person name="Tyransky A."/>
            <person name="Ball S.L."/>
            <person name="Breitenberger C.A."/>
            <person name="Daniels C.J."/>
            <person name="Garlena R.A."/>
            <person name="Russell D.A."/>
            <person name="Pope W.H."/>
            <person name="Jacobs-Sera D."/>
            <person name="Hendrix R.W."/>
            <person name="Hatfull G.F."/>
        </authorList>
    </citation>
    <scope>NUCLEOTIDE SEQUENCE [LARGE SCALE GENOMIC DNA]</scope>
</reference>
<protein>
    <submittedName>
        <fullName evidence="1">Uncharacterized protein</fullName>
    </submittedName>
</protein>
<gene>
    <name evidence="1" type="ORF">ADAT_52</name>
</gene>
<dbReference type="OrthoDB" id="32857at10239"/>
<evidence type="ECO:0000313" key="1">
    <source>
        <dbReference type="EMBL" id="ASZ72623.1"/>
    </source>
</evidence>
<dbReference type="EMBL" id="MF668266">
    <property type="protein sequence ID" value="ASZ72623.1"/>
    <property type="molecule type" value="Genomic_DNA"/>
</dbReference>
<organism evidence="1 2">
    <name type="scientific">Arthrobacter phage Adat</name>
    <dbReference type="NCBI Taxonomy" id="2027883"/>
    <lineage>
        <taxon>Viruses</taxon>
        <taxon>Duplodnaviria</taxon>
        <taxon>Heunggongvirae</taxon>
        <taxon>Uroviricota</taxon>
        <taxon>Caudoviricetes</taxon>
        <taxon>Jasminevirus</taxon>
        <taxon>Jasminevirus adat</taxon>
    </lineage>
</organism>